<dbReference type="AlphaFoldDB" id="A0AAE3A6G9"/>
<evidence type="ECO:0000313" key="3">
    <source>
        <dbReference type="Proteomes" id="UP001198220"/>
    </source>
</evidence>
<sequence length="425" mass="47141">MSVINNILKDVPIPKVVKVRQKFDANRIEDVSEYMKRELRSKGLQQKIKPGMSIAVGAGSRGIDNHKEIVKEVVDFLKECGAEPFVFPAMGSHAGANAQGQKEMLAGYGITEEYLGCPVRATMETVVAGRTEDGLEVYTDLYASQADGIVVINRIKPHTAFRGTYESGLFKMLTIGMGKQRGAKSMHEAGYQYFAERIPLFANIVMRRFPVLFGVGIVENAFDKTAYIEAIPAEQIAEREPELLKMAFSKMAQLYLPETDILIVKEIGKNISGSGMDPNITGRWPSAYASGGLKSQKVGIMRLSELSHGNFMGLGHAEATTRACFDELDFAATYPNALTNTVMFTSRIPVVLDTEKLVIQALINGCVGIDKQMPRMIFIKNTMEMETIYVSEAHLEEVRKIPSLEILEEAEKLKFNEAGECIFNW</sequence>
<evidence type="ECO:0000259" key="1">
    <source>
        <dbReference type="Pfam" id="PF04015"/>
    </source>
</evidence>
<dbReference type="EMBL" id="JAJEPS010000003">
    <property type="protein sequence ID" value="MCC2125399.1"/>
    <property type="molecule type" value="Genomic_DNA"/>
</dbReference>
<organism evidence="2 3">
    <name type="scientific">Hominiventricola filiformis</name>
    <dbReference type="NCBI Taxonomy" id="2885352"/>
    <lineage>
        <taxon>Bacteria</taxon>
        <taxon>Bacillati</taxon>
        <taxon>Bacillota</taxon>
        <taxon>Clostridia</taxon>
        <taxon>Lachnospirales</taxon>
        <taxon>Lachnospiraceae</taxon>
        <taxon>Hominiventricola</taxon>
    </lineage>
</organism>
<evidence type="ECO:0000313" key="2">
    <source>
        <dbReference type="EMBL" id="MCC2125399.1"/>
    </source>
</evidence>
<dbReference type="Pfam" id="PF04015">
    <property type="entry name" value="DUF362"/>
    <property type="match status" value="1"/>
</dbReference>
<keyword evidence="3" id="KW-1185">Reference proteome</keyword>
<dbReference type="InterPro" id="IPR007160">
    <property type="entry name" value="DUF362"/>
</dbReference>
<feature type="domain" description="DUF362" evidence="1">
    <location>
        <begin position="62"/>
        <end position="214"/>
    </location>
</feature>
<accession>A0AAE3A6G9</accession>
<reference evidence="2 3" key="1">
    <citation type="submission" date="2021-10" db="EMBL/GenBank/DDBJ databases">
        <title>Anaerobic single-cell dispensing facilitates the cultivation of human gut bacteria.</title>
        <authorList>
            <person name="Afrizal A."/>
        </authorList>
    </citation>
    <scope>NUCLEOTIDE SEQUENCE [LARGE SCALE GENOMIC DNA]</scope>
    <source>
        <strain evidence="2 3">CLA-AA-H276</strain>
    </source>
</reference>
<comment type="caution">
    <text evidence="2">The sequence shown here is derived from an EMBL/GenBank/DDBJ whole genome shotgun (WGS) entry which is preliminary data.</text>
</comment>
<name>A0AAE3A6G9_9FIRM</name>
<proteinExistence type="predicted"/>
<dbReference type="Proteomes" id="UP001198220">
    <property type="component" value="Unassembled WGS sequence"/>
</dbReference>
<gene>
    <name evidence="2" type="ORF">LKD36_04310</name>
</gene>
<dbReference type="RefSeq" id="WP_118769399.1">
    <property type="nucleotide sequence ID" value="NZ_JAJEPS010000003.1"/>
</dbReference>
<protein>
    <submittedName>
        <fullName evidence="2">DUF362 domain-containing protein</fullName>
    </submittedName>
</protein>
<dbReference type="Gene3D" id="3.40.50.11440">
    <property type="match status" value="1"/>
</dbReference>